<evidence type="ECO:0000313" key="6">
    <source>
        <dbReference type="Proteomes" id="UP000324585"/>
    </source>
</evidence>
<dbReference type="CDD" id="cd06464">
    <property type="entry name" value="ACD_sHsps-like"/>
    <property type="match status" value="1"/>
</dbReference>
<name>A0A5J4YP18_PORPP</name>
<reference evidence="6" key="1">
    <citation type="journal article" date="2019" name="Nat. Commun.">
        <title>Expansion of phycobilisome linker gene families in mesophilic red algae.</title>
        <authorList>
            <person name="Lee J."/>
            <person name="Kim D."/>
            <person name="Bhattacharya D."/>
            <person name="Yoon H.S."/>
        </authorList>
    </citation>
    <scope>NUCLEOTIDE SEQUENCE [LARGE SCALE GENOMIC DNA]</scope>
    <source>
        <strain evidence="6">CCMP 1328</strain>
    </source>
</reference>
<dbReference type="InterPro" id="IPR008978">
    <property type="entry name" value="HSP20-like_chaperone"/>
</dbReference>
<feature type="domain" description="SHSP" evidence="4">
    <location>
        <begin position="40"/>
        <end position="156"/>
    </location>
</feature>
<evidence type="ECO:0000256" key="1">
    <source>
        <dbReference type="ARBA" id="ARBA00023016"/>
    </source>
</evidence>
<dbReference type="Gene3D" id="2.60.40.790">
    <property type="match status" value="1"/>
</dbReference>
<proteinExistence type="inferred from homology"/>
<dbReference type="OrthoDB" id="1431247at2759"/>
<dbReference type="PROSITE" id="PS01031">
    <property type="entry name" value="SHSP"/>
    <property type="match status" value="1"/>
</dbReference>
<evidence type="ECO:0000256" key="3">
    <source>
        <dbReference type="RuleBase" id="RU003616"/>
    </source>
</evidence>
<evidence type="ECO:0000313" key="5">
    <source>
        <dbReference type="EMBL" id="KAA8492424.1"/>
    </source>
</evidence>
<keyword evidence="6" id="KW-1185">Reference proteome</keyword>
<dbReference type="InterPro" id="IPR002068">
    <property type="entry name" value="A-crystallin/Hsp20_dom"/>
</dbReference>
<keyword evidence="1 5" id="KW-0346">Stress response</keyword>
<accession>A0A5J4YP18</accession>
<dbReference type="AlphaFoldDB" id="A0A5J4YP18"/>
<sequence>MALRVRTSVPMAFPDSRHMTWDSLIDSFFNIPVEDREQRVYKPTIAGPTSFFHEVDNKFVLTIEAPGIPKENIKLEVKDNVLKISGEAEQAKENQDSENGKATPHFYRARSFQRSISLGNDIAQDQITATAKDGVITIELPKRVREDPPVRTISVL</sequence>
<comment type="caution">
    <text evidence="5">The sequence shown here is derived from an EMBL/GenBank/DDBJ whole genome shotgun (WGS) entry which is preliminary data.</text>
</comment>
<dbReference type="InterPro" id="IPR031107">
    <property type="entry name" value="Small_HSP"/>
</dbReference>
<protein>
    <submittedName>
        <fullName evidence="5">Small heat shock protein C4</fullName>
    </submittedName>
</protein>
<evidence type="ECO:0000256" key="2">
    <source>
        <dbReference type="PROSITE-ProRule" id="PRU00285"/>
    </source>
</evidence>
<comment type="similarity">
    <text evidence="2 3">Belongs to the small heat shock protein (HSP20) family.</text>
</comment>
<dbReference type="Proteomes" id="UP000324585">
    <property type="component" value="Unassembled WGS sequence"/>
</dbReference>
<dbReference type="EMBL" id="VRMN01000009">
    <property type="protein sequence ID" value="KAA8492424.1"/>
    <property type="molecule type" value="Genomic_DNA"/>
</dbReference>
<dbReference type="Pfam" id="PF00011">
    <property type="entry name" value="HSP20"/>
    <property type="match status" value="1"/>
</dbReference>
<gene>
    <name evidence="5" type="ORF">FVE85_7931</name>
</gene>
<organism evidence="5 6">
    <name type="scientific">Porphyridium purpureum</name>
    <name type="common">Red alga</name>
    <name type="synonym">Porphyridium cruentum</name>
    <dbReference type="NCBI Taxonomy" id="35688"/>
    <lineage>
        <taxon>Eukaryota</taxon>
        <taxon>Rhodophyta</taxon>
        <taxon>Bangiophyceae</taxon>
        <taxon>Porphyridiales</taxon>
        <taxon>Porphyridiaceae</taxon>
        <taxon>Porphyridium</taxon>
    </lineage>
</organism>
<dbReference type="SUPFAM" id="SSF49764">
    <property type="entry name" value="HSP20-like chaperones"/>
    <property type="match status" value="1"/>
</dbReference>
<dbReference type="PANTHER" id="PTHR11527">
    <property type="entry name" value="HEAT-SHOCK PROTEIN 20 FAMILY MEMBER"/>
    <property type="match status" value="1"/>
</dbReference>
<evidence type="ECO:0000259" key="4">
    <source>
        <dbReference type="PROSITE" id="PS01031"/>
    </source>
</evidence>